<evidence type="ECO:0000313" key="2">
    <source>
        <dbReference type="EMBL" id="ETO07109.1"/>
    </source>
</evidence>
<gene>
    <name evidence="2" type="ORF">RFI_30282</name>
</gene>
<accession>X6LZQ2</accession>
<comment type="caution">
    <text evidence="2">The sequence shown here is derived from an EMBL/GenBank/DDBJ whole genome shotgun (WGS) entry which is preliminary data.</text>
</comment>
<evidence type="ECO:0000313" key="3">
    <source>
        <dbReference type="Proteomes" id="UP000023152"/>
    </source>
</evidence>
<protein>
    <submittedName>
        <fullName evidence="2">Uncharacterized protein</fullName>
    </submittedName>
</protein>
<organism evidence="2 3">
    <name type="scientific">Reticulomyxa filosa</name>
    <dbReference type="NCBI Taxonomy" id="46433"/>
    <lineage>
        <taxon>Eukaryota</taxon>
        <taxon>Sar</taxon>
        <taxon>Rhizaria</taxon>
        <taxon>Retaria</taxon>
        <taxon>Foraminifera</taxon>
        <taxon>Monothalamids</taxon>
        <taxon>Reticulomyxidae</taxon>
        <taxon>Reticulomyxa</taxon>
    </lineage>
</organism>
<reference evidence="2 3" key="1">
    <citation type="journal article" date="2013" name="Curr. Biol.">
        <title>The Genome of the Foraminiferan Reticulomyxa filosa.</title>
        <authorList>
            <person name="Glockner G."/>
            <person name="Hulsmann N."/>
            <person name="Schleicher M."/>
            <person name="Noegel A.A."/>
            <person name="Eichinger L."/>
            <person name="Gallinger C."/>
            <person name="Pawlowski J."/>
            <person name="Sierra R."/>
            <person name="Euteneuer U."/>
            <person name="Pillet L."/>
            <person name="Moustafa A."/>
            <person name="Platzer M."/>
            <person name="Groth M."/>
            <person name="Szafranski K."/>
            <person name="Schliwa M."/>
        </authorList>
    </citation>
    <scope>NUCLEOTIDE SEQUENCE [LARGE SCALE GENOMIC DNA]</scope>
</reference>
<feature type="chain" id="PRO_5004975537" evidence="1">
    <location>
        <begin position="20"/>
        <end position="160"/>
    </location>
</feature>
<keyword evidence="3" id="KW-1185">Reference proteome</keyword>
<sequence>MKLLLVYEIILMVLHVLKAFYVEASANNVARANSNENGQKNLNNKDDMYILIISWNMLANHSLSQMWTCVQYPRGHNNVRMSSVQIFNNGPVHKSIRILRSIQIINQMLSNENMLYQNVTINISTYTSGISSISHSLIYKSALYRYITVIQRSNEKKKCS</sequence>
<keyword evidence="1" id="KW-0732">Signal</keyword>
<evidence type="ECO:0000256" key="1">
    <source>
        <dbReference type="SAM" id="SignalP"/>
    </source>
</evidence>
<feature type="signal peptide" evidence="1">
    <location>
        <begin position="1"/>
        <end position="19"/>
    </location>
</feature>
<proteinExistence type="predicted"/>
<dbReference type="EMBL" id="ASPP01026500">
    <property type="protein sequence ID" value="ETO07109.1"/>
    <property type="molecule type" value="Genomic_DNA"/>
</dbReference>
<dbReference type="Proteomes" id="UP000023152">
    <property type="component" value="Unassembled WGS sequence"/>
</dbReference>
<dbReference type="AlphaFoldDB" id="X6LZQ2"/>
<name>X6LZQ2_RETFI</name>